<proteinExistence type="predicted"/>
<keyword evidence="2" id="KW-1185">Reference proteome</keyword>
<protein>
    <submittedName>
        <fullName evidence="1">Uncharacterized protein</fullName>
    </submittedName>
</protein>
<sequence>MASSSGNRKYPLRLYQIGKTPIQKRSMNQSCFLANIQMMQENIGEDVWPDLRESFLVIQSSHEVWSLIEDQPMMLNCDPFDTQEEWDVAHEDFWVEMKVPISEGPK</sequence>
<accession>A0ABC8L0R3</accession>
<gene>
    <name evidence="1" type="ORF">ERUC_LOCUS27979</name>
</gene>
<dbReference type="AlphaFoldDB" id="A0ABC8L0R3"/>
<comment type="caution">
    <text evidence="1">The sequence shown here is derived from an EMBL/GenBank/DDBJ whole genome shotgun (WGS) entry which is preliminary data.</text>
</comment>
<evidence type="ECO:0000313" key="2">
    <source>
        <dbReference type="Proteomes" id="UP001642260"/>
    </source>
</evidence>
<evidence type="ECO:0000313" key="1">
    <source>
        <dbReference type="EMBL" id="CAH8362223.1"/>
    </source>
</evidence>
<name>A0ABC8L0R3_ERUVS</name>
<dbReference type="EMBL" id="CAKOAT010326377">
    <property type="protein sequence ID" value="CAH8362223.1"/>
    <property type="molecule type" value="Genomic_DNA"/>
</dbReference>
<organism evidence="1 2">
    <name type="scientific">Eruca vesicaria subsp. sativa</name>
    <name type="common">Garden rocket</name>
    <name type="synonym">Eruca sativa</name>
    <dbReference type="NCBI Taxonomy" id="29727"/>
    <lineage>
        <taxon>Eukaryota</taxon>
        <taxon>Viridiplantae</taxon>
        <taxon>Streptophyta</taxon>
        <taxon>Embryophyta</taxon>
        <taxon>Tracheophyta</taxon>
        <taxon>Spermatophyta</taxon>
        <taxon>Magnoliopsida</taxon>
        <taxon>eudicotyledons</taxon>
        <taxon>Gunneridae</taxon>
        <taxon>Pentapetalae</taxon>
        <taxon>rosids</taxon>
        <taxon>malvids</taxon>
        <taxon>Brassicales</taxon>
        <taxon>Brassicaceae</taxon>
        <taxon>Brassiceae</taxon>
        <taxon>Eruca</taxon>
    </lineage>
</organism>
<reference evidence="1 2" key="1">
    <citation type="submission" date="2022-03" db="EMBL/GenBank/DDBJ databases">
        <authorList>
            <person name="Macdonald S."/>
            <person name="Ahmed S."/>
            <person name="Newling K."/>
        </authorList>
    </citation>
    <scope>NUCLEOTIDE SEQUENCE [LARGE SCALE GENOMIC DNA]</scope>
</reference>
<dbReference type="Proteomes" id="UP001642260">
    <property type="component" value="Unassembled WGS sequence"/>
</dbReference>
<feature type="non-terminal residue" evidence="1">
    <location>
        <position position="106"/>
    </location>
</feature>